<organism evidence="1">
    <name type="scientific">viral metagenome</name>
    <dbReference type="NCBI Taxonomy" id="1070528"/>
    <lineage>
        <taxon>unclassified sequences</taxon>
        <taxon>metagenomes</taxon>
        <taxon>organismal metagenomes</taxon>
    </lineage>
</organism>
<dbReference type="AlphaFoldDB" id="A0A6C0DZZ2"/>
<evidence type="ECO:0000313" key="1">
    <source>
        <dbReference type="EMBL" id="QHT21599.1"/>
    </source>
</evidence>
<sequence>MNTFFIVFCVFIIILLIIKYKDTKENYGALDSLYSNDGIQDKYLTGNHYNKYLDDGFTAFWMPTRNLNRVAFFPRNFDLNVDNLFTDY</sequence>
<proteinExistence type="predicted"/>
<name>A0A6C0DZZ2_9ZZZZ</name>
<dbReference type="EMBL" id="MN739695">
    <property type="protein sequence ID" value="QHT21599.1"/>
    <property type="molecule type" value="Genomic_DNA"/>
</dbReference>
<protein>
    <submittedName>
        <fullName evidence="1">Uncharacterized protein</fullName>
    </submittedName>
</protein>
<reference evidence="1" key="1">
    <citation type="journal article" date="2020" name="Nature">
        <title>Giant virus diversity and host interactions through global metagenomics.</title>
        <authorList>
            <person name="Schulz F."/>
            <person name="Roux S."/>
            <person name="Paez-Espino D."/>
            <person name="Jungbluth S."/>
            <person name="Walsh D.A."/>
            <person name="Denef V.J."/>
            <person name="McMahon K.D."/>
            <person name="Konstantinidis K.T."/>
            <person name="Eloe-Fadrosh E.A."/>
            <person name="Kyrpides N.C."/>
            <person name="Woyke T."/>
        </authorList>
    </citation>
    <scope>NUCLEOTIDE SEQUENCE</scope>
    <source>
        <strain evidence="1">GVMAG-M-3300023179-103</strain>
    </source>
</reference>
<accession>A0A6C0DZZ2</accession>